<dbReference type="Proteomes" id="UP000440732">
    <property type="component" value="Unassembled WGS sequence"/>
</dbReference>
<reference evidence="9 10" key="1">
    <citation type="submission" date="2018-08" db="EMBL/GenBank/DDBJ databases">
        <title>Genomic investigation of the strawberry pathogen Phytophthora fragariae indicates pathogenicity is determined by transcriptional variation in three key races.</title>
        <authorList>
            <person name="Adams T.M."/>
            <person name="Armitage A.D."/>
            <person name="Sobczyk M.K."/>
            <person name="Bates H.J."/>
            <person name="Dunwell J.M."/>
            <person name="Nellist C.F."/>
            <person name="Harrison R.J."/>
        </authorList>
    </citation>
    <scope>NUCLEOTIDE SEQUENCE [LARGE SCALE GENOMIC DNA]</scope>
    <source>
        <strain evidence="8 9">NOV-27</strain>
        <strain evidence="7 10">NOV-5</strain>
        <strain evidence="6 11">NOV-71</strain>
    </source>
</reference>
<evidence type="ECO:0000256" key="4">
    <source>
        <dbReference type="ARBA" id="ARBA00023136"/>
    </source>
</evidence>
<comment type="subcellular location">
    <subcellularLocation>
        <location evidence="1">Membrane</location>
        <topology evidence="1">Multi-pass membrane protein</topology>
    </subcellularLocation>
</comment>
<evidence type="ECO:0000256" key="3">
    <source>
        <dbReference type="ARBA" id="ARBA00022989"/>
    </source>
</evidence>
<dbReference type="InterPro" id="IPR003689">
    <property type="entry name" value="ZIP"/>
</dbReference>
<dbReference type="Pfam" id="PF02535">
    <property type="entry name" value="Zip"/>
    <property type="match status" value="1"/>
</dbReference>
<feature type="transmembrane region" description="Helical" evidence="5">
    <location>
        <begin position="20"/>
        <end position="42"/>
    </location>
</feature>
<evidence type="ECO:0000256" key="5">
    <source>
        <dbReference type="SAM" id="Phobius"/>
    </source>
</evidence>
<dbReference type="PANTHER" id="PTHR11040:SF44">
    <property type="entry name" value="PROTEIN ZNTC-RELATED"/>
    <property type="match status" value="1"/>
</dbReference>
<keyword evidence="4 5" id="KW-0472">Membrane</keyword>
<evidence type="ECO:0000313" key="9">
    <source>
        <dbReference type="Proteomes" id="UP000433483"/>
    </source>
</evidence>
<feature type="transmembrane region" description="Helical" evidence="5">
    <location>
        <begin position="54"/>
        <end position="75"/>
    </location>
</feature>
<keyword evidence="3 5" id="KW-1133">Transmembrane helix</keyword>
<dbReference type="OrthoDB" id="91983at2759"/>
<keyword evidence="2 5" id="KW-0812">Transmembrane</keyword>
<feature type="transmembrane region" description="Helical" evidence="5">
    <location>
        <begin position="185"/>
        <end position="207"/>
    </location>
</feature>
<dbReference type="Proteomes" id="UP000433483">
    <property type="component" value="Unassembled WGS sequence"/>
</dbReference>
<feature type="transmembrane region" description="Helical" evidence="5">
    <location>
        <begin position="320"/>
        <end position="339"/>
    </location>
</feature>
<protein>
    <submittedName>
        <fullName evidence="6">Uncharacterized protein</fullName>
    </submittedName>
</protein>
<evidence type="ECO:0000256" key="2">
    <source>
        <dbReference type="ARBA" id="ARBA00022692"/>
    </source>
</evidence>
<dbReference type="EMBL" id="QXGB01000294">
    <property type="protein sequence ID" value="KAE9220709.1"/>
    <property type="molecule type" value="Genomic_DNA"/>
</dbReference>
<dbReference type="GO" id="GO:0005385">
    <property type="term" value="F:zinc ion transmembrane transporter activity"/>
    <property type="evidence" value="ECO:0007669"/>
    <property type="project" value="TreeGrafter"/>
</dbReference>
<name>A0A6A3SV99_9STRA</name>
<comment type="caution">
    <text evidence="6">The sequence shown here is derived from an EMBL/GenBank/DDBJ whole genome shotgun (WGS) entry which is preliminary data.</text>
</comment>
<gene>
    <name evidence="8" type="ORF">PF005_g7378</name>
    <name evidence="7" type="ORF">PF006_g6588</name>
    <name evidence="6" type="ORF">PF007_g7665</name>
</gene>
<evidence type="ECO:0000256" key="1">
    <source>
        <dbReference type="ARBA" id="ARBA00004141"/>
    </source>
</evidence>
<dbReference type="GO" id="GO:0005886">
    <property type="term" value="C:plasma membrane"/>
    <property type="evidence" value="ECO:0007669"/>
    <property type="project" value="TreeGrafter"/>
</dbReference>
<evidence type="ECO:0000313" key="11">
    <source>
        <dbReference type="Proteomes" id="UP000441208"/>
    </source>
</evidence>
<dbReference type="Proteomes" id="UP000441208">
    <property type="component" value="Unassembled WGS sequence"/>
</dbReference>
<evidence type="ECO:0000313" key="8">
    <source>
        <dbReference type="EMBL" id="KAE9220709.1"/>
    </source>
</evidence>
<feature type="transmembrane region" description="Helical" evidence="5">
    <location>
        <begin position="95"/>
        <end position="113"/>
    </location>
</feature>
<evidence type="ECO:0000313" key="7">
    <source>
        <dbReference type="EMBL" id="KAE9148870.1"/>
    </source>
</evidence>
<feature type="transmembrane region" description="Helical" evidence="5">
    <location>
        <begin position="246"/>
        <end position="266"/>
    </location>
</feature>
<organism evidence="6 11">
    <name type="scientific">Phytophthora fragariae</name>
    <dbReference type="NCBI Taxonomy" id="53985"/>
    <lineage>
        <taxon>Eukaryota</taxon>
        <taxon>Sar</taxon>
        <taxon>Stramenopiles</taxon>
        <taxon>Oomycota</taxon>
        <taxon>Peronosporomycetes</taxon>
        <taxon>Peronosporales</taxon>
        <taxon>Peronosporaceae</taxon>
        <taxon>Phytophthora</taxon>
    </lineage>
</organism>
<evidence type="ECO:0000313" key="6">
    <source>
        <dbReference type="EMBL" id="KAE9121857.1"/>
    </source>
</evidence>
<dbReference type="EMBL" id="QXGA01000268">
    <property type="protein sequence ID" value="KAE9148870.1"/>
    <property type="molecule type" value="Genomic_DNA"/>
</dbReference>
<sequence length="340" mass="36522">MSEVKCCGCVAVEDSQEYDMTMHIGAIFIVFAVSWAGSLLPVLAQKVRWSTDSILMDGISAFAFGVVLSTGLIHMANEGIGKLSDECLGPIVQEYGCLGLVVILITMILMHFIECESVAFFGSEGSAFHGHGHGHDEQAHESHDIVELGVSTQKGSLVTPQLAENPYQAKTVEKLETSSKRRPRIATLIFEVGVMFHSLVIGLDLGVTTGAEFTSLLTALCFHQFFEGVAIGNAAVSSTESRSKLLLLNLAFAVTTPIGQAFGIAIHSSYSSSSATSLWVQGIFDCVAGGILLYTGLVELLTYNMTTNQKFLTRSTSQRFTLYACLWSGAALMALIGKWA</sequence>
<feature type="transmembrane region" description="Helical" evidence="5">
    <location>
        <begin position="278"/>
        <end position="300"/>
    </location>
</feature>
<dbReference type="AlphaFoldDB" id="A0A6A3SV99"/>
<feature type="transmembrane region" description="Helical" evidence="5">
    <location>
        <begin position="213"/>
        <end position="234"/>
    </location>
</feature>
<dbReference type="PANTHER" id="PTHR11040">
    <property type="entry name" value="ZINC/IRON TRANSPORTER"/>
    <property type="match status" value="1"/>
</dbReference>
<dbReference type="EMBL" id="QXFZ01000309">
    <property type="protein sequence ID" value="KAE9121857.1"/>
    <property type="molecule type" value="Genomic_DNA"/>
</dbReference>
<proteinExistence type="predicted"/>
<evidence type="ECO:0000313" key="10">
    <source>
        <dbReference type="Proteomes" id="UP000440732"/>
    </source>
</evidence>
<accession>A0A6A3SV99</accession>
<keyword evidence="9" id="KW-1185">Reference proteome</keyword>